<keyword evidence="4" id="KW-1185">Reference proteome</keyword>
<sequence length="174" mass="19572">MDWNLIVAIISMIAGVLAAWLAYVAVRGRVRRRKTTLSKIAPPTGSYDVFVSYAEDDKDRATWLANGLQSRGLQVFLKEWVGPGLIEQAEQERALDATANGVLLFSTSTMTQPDIRQEYAALLERVHTTGRRFVPVLIDDVDLPPFARIRKPLDLTDRRHDDANLDRLAQALRT</sequence>
<evidence type="ECO:0000313" key="3">
    <source>
        <dbReference type="EMBL" id="MBU2670975.1"/>
    </source>
</evidence>
<feature type="transmembrane region" description="Helical" evidence="1">
    <location>
        <begin position="6"/>
        <end position="26"/>
    </location>
</feature>
<keyword evidence="1" id="KW-0812">Transmembrane</keyword>
<dbReference type="SUPFAM" id="SSF52200">
    <property type="entry name" value="Toll/Interleukin receptor TIR domain"/>
    <property type="match status" value="1"/>
</dbReference>
<dbReference type="Gene3D" id="3.40.50.10140">
    <property type="entry name" value="Toll/interleukin-1 receptor homology (TIR) domain"/>
    <property type="match status" value="1"/>
</dbReference>
<keyword evidence="1" id="KW-0472">Membrane</keyword>
<dbReference type="Pfam" id="PF13676">
    <property type="entry name" value="TIR_2"/>
    <property type="match status" value="1"/>
</dbReference>
<reference evidence="3 4" key="1">
    <citation type="submission" date="2021-06" db="EMBL/GenBank/DDBJ databases">
        <title>Actinoplanes lichenicola sp. nov., and Actinoplanes ovalisporus sp. nov., isolated from lichen in Thailand.</title>
        <authorList>
            <person name="Saeng-In P."/>
            <person name="Kanchanasin P."/>
            <person name="Yuki M."/>
            <person name="Kudo T."/>
            <person name="Ohkuma M."/>
            <person name="Phongsopitanun W."/>
            <person name="Tanasupawat S."/>
        </authorList>
    </citation>
    <scope>NUCLEOTIDE SEQUENCE [LARGE SCALE GENOMIC DNA]</scope>
    <source>
        <strain evidence="3 4">NBRC 110975</strain>
    </source>
</reference>
<keyword evidence="3" id="KW-0675">Receptor</keyword>
<protein>
    <submittedName>
        <fullName evidence="3">Toll/interleukin-1 receptor domain-containing protein</fullName>
    </submittedName>
</protein>
<evidence type="ECO:0000313" key="4">
    <source>
        <dbReference type="Proteomes" id="UP001519654"/>
    </source>
</evidence>
<dbReference type="EMBL" id="JAHKKG010000028">
    <property type="protein sequence ID" value="MBU2670975.1"/>
    <property type="molecule type" value="Genomic_DNA"/>
</dbReference>
<name>A0ABS5Z5K9_9ACTN</name>
<dbReference type="InterPro" id="IPR000157">
    <property type="entry name" value="TIR_dom"/>
</dbReference>
<organism evidence="3 4">
    <name type="scientific">Paractinoplanes bogorensis</name>
    <dbReference type="NCBI Taxonomy" id="1610840"/>
    <lineage>
        <taxon>Bacteria</taxon>
        <taxon>Bacillati</taxon>
        <taxon>Actinomycetota</taxon>
        <taxon>Actinomycetes</taxon>
        <taxon>Micromonosporales</taxon>
        <taxon>Micromonosporaceae</taxon>
        <taxon>Paractinoplanes</taxon>
    </lineage>
</organism>
<comment type="caution">
    <text evidence="3">The sequence shown here is derived from an EMBL/GenBank/DDBJ whole genome shotgun (WGS) entry which is preliminary data.</text>
</comment>
<evidence type="ECO:0000256" key="1">
    <source>
        <dbReference type="SAM" id="Phobius"/>
    </source>
</evidence>
<feature type="domain" description="TIR" evidence="2">
    <location>
        <begin position="49"/>
        <end position="168"/>
    </location>
</feature>
<dbReference type="Proteomes" id="UP001519654">
    <property type="component" value="Unassembled WGS sequence"/>
</dbReference>
<dbReference type="RefSeq" id="WP_215796220.1">
    <property type="nucleotide sequence ID" value="NZ_JAHKKG010000028.1"/>
</dbReference>
<dbReference type="InterPro" id="IPR035897">
    <property type="entry name" value="Toll_tir_struct_dom_sf"/>
</dbReference>
<accession>A0ABS5Z5K9</accession>
<keyword evidence="1" id="KW-1133">Transmembrane helix</keyword>
<proteinExistence type="predicted"/>
<gene>
    <name evidence="3" type="ORF">KOI35_46505</name>
</gene>
<evidence type="ECO:0000259" key="2">
    <source>
        <dbReference type="Pfam" id="PF13676"/>
    </source>
</evidence>